<proteinExistence type="predicted"/>
<gene>
    <name evidence="1" type="ORF">J2793_007376</name>
</gene>
<dbReference type="Pfam" id="PF14359">
    <property type="entry name" value="DUF4406"/>
    <property type="match status" value="1"/>
</dbReference>
<comment type="caution">
    <text evidence="1">The sequence shown here is derived from an EMBL/GenBank/DDBJ whole genome shotgun (WGS) entry which is preliminary data.</text>
</comment>
<dbReference type="RefSeq" id="WP_392396404.1">
    <property type="nucleotide sequence ID" value="NZ_JAURTK010000039.1"/>
</dbReference>
<evidence type="ECO:0008006" key="3">
    <source>
        <dbReference type="Google" id="ProtNLM"/>
    </source>
</evidence>
<dbReference type="InterPro" id="IPR025518">
    <property type="entry name" value="DUF4406"/>
</dbReference>
<dbReference type="SUPFAM" id="SSF52309">
    <property type="entry name" value="N-(deoxy)ribosyltransferase-like"/>
    <property type="match status" value="1"/>
</dbReference>
<evidence type="ECO:0000313" key="2">
    <source>
        <dbReference type="Proteomes" id="UP001229486"/>
    </source>
</evidence>
<reference evidence="1" key="1">
    <citation type="submission" date="2023-07" db="EMBL/GenBank/DDBJ databases">
        <title>Sorghum-associated microbial communities from plants grown in Nebraska, USA.</title>
        <authorList>
            <person name="Schachtman D."/>
        </authorList>
    </citation>
    <scope>NUCLEOTIDE SEQUENCE</scope>
    <source>
        <strain evidence="1">DS1061</strain>
    </source>
</reference>
<sequence>MKGKIYISGPMTGLPRLNFPLFNRVAVRLRNLRWEVVNPVEINPDESADWLDCIAADLLAMRGCTAICLLPGWTDSYGAKIERMAADRMGLKVFHLADLVPEEA</sequence>
<evidence type="ECO:0000313" key="1">
    <source>
        <dbReference type="EMBL" id="MDP9651901.1"/>
    </source>
</evidence>
<name>A0AB73IPK2_9BURK</name>
<dbReference type="Gene3D" id="3.40.50.450">
    <property type="match status" value="1"/>
</dbReference>
<dbReference type="AlphaFoldDB" id="A0AB73IPK2"/>
<organism evidence="1 2">
    <name type="scientific">Paraburkholderia caledonica</name>
    <dbReference type="NCBI Taxonomy" id="134536"/>
    <lineage>
        <taxon>Bacteria</taxon>
        <taxon>Pseudomonadati</taxon>
        <taxon>Pseudomonadota</taxon>
        <taxon>Betaproteobacteria</taxon>
        <taxon>Burkholderiales</taxon>
        <taxon>Burkholderiaceae</taxon>
        <taxon>Paraburkholderia</taxon>
    </lineage>
</organism>
<protein>
    <recommendedName>
        <fullName evidence="3">DUF4406 domain-containing protein</fullName>
    </recommendedName>
</protein>
<accession>A0AB73IPK2</accession>
<dbReference type="EMBL" id="JAURTK010000039">
    <property type="protein sequence ID" value="MDP9651901.1"/>
    <property type="molecule type" value="Genomic_DNA"/>
</dbReference>
<dbReference type="Proteomes" id="UP001229486">
    <property type="component" value="Unassembled WGS sequence"/>
</dbReference>